<sequence>MVEISWISTDKNNFSRASYAINNYRLLVEQLERLNLSQMETNAQIAFWINMYNSMIMHCRLLTKSVAMDSQPNSLIYYLSSWNMIDPLLL</sequence>
<organism evidence="1 2">
    <name type="scientific">Arctium lappa</name>
    <name type="common">Greater burdock</name>
    <name type="synonym">Lappa major</name>
    <dbReference type="NCBI Taxonomy" id="4217"/>
    <lineage>
        <taxon>Eukaryota</taxon>
        <taxon>Viridiplantae</taxon>
        <taxon>Streptophyta</taxon>
        <taxon>Embryophyta</taxon>
        <taxon>Tracheophyta</taxon>
        <taxon>Spermatophyta</taxon>
        <taxon>Magnoliopsida</taxon>
        <taxon>eudicotyledons</taxon>
        <taxon>Gunneridae</taxon>
        <taxon>Pentapetalae</taxon>
        <taxon>asterids</taxon>
        <taxon>campanulids</taxon>
        <taxon>Asterales</taxon>
        <taxon>Asteraceae</taxon>
        <taxon>Carduoideae</taxon>
        <taxon>Cardueae</taxon>
        <taxon>Arctiinae</taxon>
        <taxon>Arctium</taxon>
    </lineage>
</organism>
<keyword evidence="2" id="KW-1185">Reference proteome</keyword>
<accession>A0ACB8ZJ29</accession>
<gene>
    <name evidence="1" type="ORF">L6452_30635</name>
</gene>
<comment type="caution">
    <text evidence="1">The sequence shown here is derived from an EMBL/GenBank/DDBJ whole genome shotgun (WGS) entry which is preliminary data.</text>
</comment>
<dbReference type="Proteomes" id="UP001055879">
    <property type="component" value="Linkage Group LG10"/>
</dbReference>
<dbReference type="EMBL" id="CM042056">
    <property type="protein sequence ID" value="KAI3697542.1"/>
    <property type="molecule type" value="Genomic_DNA"/>
</dbReference>
<evidence type="ECO:0000313" key="2">
    <source>
        <dbReference type="Proteomes" id="UP001055879"/>
    </source>
</evidence>
<reference evidence="1 2" key="2">
    <citation type="journal article" date="2022" name="Mol. Ecol. Resour.">
        <title>The genomes of chicory, endive, great burdock and yacon provide insights into Asteraceae paleo-polyploidization history and plant inulin production.</title>
        <authorList>
            <person name="Fan W."/>
            <person name="Wang S."/>
            <person name="Wang H."/>
            <person name="Wang A."/>
            <person name="Jiang F."/>
            <person name="Liu H."/>
            <person name="Zhao H."/>
            <person name="Xu D."/>
            <person name="Zhang Y."/>
        </authorList>
    </citation>
    <scope>NUCLEOTIDE SEQUENCE [LARGE SCALE GENOMIC DNA]</scope>
    <source>
        <strain evidence="2">cv. Niubang</strain>
    </source>
</reference>
<evidence type="ECO:0000313" key="1">
    <source>
        <dbReference type="EMBL" id="KAI3697542.1"/>
    </source>
</evidence>
<protein>
    <submittedName>
        <fullName evidence="1">Uncharacterized protein</fullName>
    </submittedName>
</protein>
<name>A0ACB8ZJ29_ARCLA</name>
<reference evidence="2" key="1">
    <citation type="journal article" date="2022" name="Mol. Ecol. Resour.">
        <title>The genomes of chicory, endive, great burdock and yacon provide insights into Asteraceae palaeo-polyploidization history and plant inulin production.</title>
        <authorList>
            <person name="Fan W."/>
            <person name="Wang S."/>
            <person name="Wang H."/>
            <person name="Wang A."/>
            <person name="Jiang F."/>
            <person name="Liu H."/>
            <person name="Zhao H."/>
            <person name="Xu D."/>
            <person name="Zhang Y."/>
        </authorList>
    </citation>
    <scope>NUCLEOTIDE SEQUENCE [LARGE SCALE GENOMIC DNA]</scope>
    <source>
        <strain evidence="2">cv. Niubang</strain>
    </source>
</reference>
<proteinExistence type="predicted"/>